<protein>
    <submittedName>
        <fullName evidence="13">Protein transport protein Sec24D</fullName>
    </submittedName>
</protein>
<dbReference type="WBParaSite" id="SVE_0993700.1">
    <property type="protein sequence ID" value="SVE_0993700.1"/>
    <property type="gene ID" value="SVE_0993700"/>
</dbReference>
<comment type="similarity">
    <text evidence="3">Belongs to the SEC23/SEC24 family. SEC24 subfamily.</text>
</comment>
<dbReference type="Pfam" id="PF08033">
    <property type="entry name" value="Sec23_BS"/>
    <property type="match status" value="1"/>
</dbReference>
<dbReference type="InterPro" id="IPR006900">
    <property type="entry name" value="Sec23/24_helical_dom"/>
</dbReference>
<dbReference type="GO" id="GO:0070971">
    <property type="term" value="C:endoplasmic reticulum exit site"/>
    <property type="evidence" value="ECO:0007669"/>
    <property type="project" value="TreeGrafter"/>
</dbReference>
<dbReference type="InterPro" id="IPR006896">
    <property type="entry name" value="Sec23/24_trunk_dom"/>
</dbReference>
<dbReference type="InterPro" id="IPR036180">
    <property type="entry name" value="Gelsolin-like_dom_sf"/>
</dbReference>
<keyword evidence="4" id="KW-0813">Transport</keyword>
<feature type="domain" description="Gelsolin-like" evidence="7">
    <location>
        <begin position="716"/>
        <end position="783"/>
    </location>
</feature>
<dbReference type="InterPro" id="IPR007123">
    <property type="entry name" value="Gelsolin-like_dom"/>
</dbReference>
<evidence type="ECO:0000256" key="1">
    <source>
        <dbReference type="ARBA" id="ARBA00004299"/>
    </source>
</evidence>
<keyword evidence="6" id="KW-0968">Cytoplasmic vesicle</keyword>
<reference evidence="12" key="1">
    <citation type="submission" date="2014-07" db="EMBL/GenBank/DDBJ databases">
        <authorList>
            <person name="Martin A.A"/>
            <person name="De Silva N."/>
        </authorList>
    </citation>
    <scope>NUCLEOTIDE SEQUENCE</scope>
</reference>
<dbReference type="InterPro" id="IPR029006">
    <property type="entry name" value="ADF-H/Gelsolin-like_dom_sf"/>
</dbReference>
<name>A0A0K0FLM2_STRVS</name>
<evidence type="ECO:0000259" key="8">
    <source>
        <dbReference type="Pfam" id="PF04810"/>
    </source>
</evidence>
<dbReference type="Gene3D" id="3.40.20.10">
    <property type="entry name" value="Severin"/>
    <property type="match status" value="1"/>
</dbReference>
<proteinExistence type="inferred from homology"/>
<dbReference type="Gene3D" id="2.60.40.1670">
    <property type="entry name" value="beta-sandwich domain of Sec23/24"/>
    <property type="match status" value="1"/>
</dbReference>
<evidence type="ECO:0000256" key="4">
    <source>
        <dbReference type="ARBA" id="ARBA00022448"/>
    </source>
</evidence>
<evidence type="ECO:0000256" key="5">
    <source>
        <dbReference type="ARBA" id="ARBA00022927"/>
    </source>
</evidence>
<dbReference type="InterPro" id="IPR006895">
    <property type="entry name" value="Znf_Sec23_Sec24"/>
</dbReference>
<organism evidence="12 13">
    <name type="scientific">Strongyloides venezuelensis</name>
    <name type="common">Threadworm</name>
    <dbReference type="NCBI Taxonomy" id="75913"/>
    <lineage>
        <taxon>Eukaryota</taxon>
        <taxon>Metazoa</taxon>
        <taxon>Ecdysozoa</taxon>
        <taxon>Nematoda</taxon>
        <taxon>Chromadorea</taxon>
        <taxon>Rhabditida</taxon>
        <taxon>Tylenchina</taxon>
        <taxon>Panagrolaimomorpha</taxon>
        <taxon>Strongyloidoidea</taxon>
        <taxon>Strongyloididae</taxon>
        <taxon>Strongyloides</taxon>
    </lineage>
</organism>
<evidence type="ECO:0000259" key="10">
    <source>
        <dbReference type="Pfam" id="PF04815"/>
    </source>
</evidence>
<evidence type="ECO:0000259" key="7">
    <source>
        <dbReference type="Pfam" id="PF00626"/>
    </source>
</evidence>
<dbReference type="InterPro" id="IPR036175">
    <property type="entry name" value="Sec23/24_helical_dom_sf"/>
</dbReference>
<dbReference type="FunFam" id="3.40.50.410:FF:000020">
    <property type="entry name" value="protein transport protein Sec24D isoform X1"/>
    <property type="match status" value="1"/>
</dbReference>
<evidence type="ECO:0000313" key="13">
    <source>
        <dbReference type="WBParaSite" id="SVE_0993700.1"/>
    </source>
</evidence>
<dbReference type="Pfam" id="PF04815">
    <property type="entry name" value="Sec23_helical"/>
    <property type="match status" value="1"/>
</dbReference>
<dbReference type="GO" id="GO:0005789">
    <property type="term" value="C:endoplasmic reticulum membrane"/>
    <property type="evidence" value="ECO:0007669"/>
    <property type="project" value="UniProtKB-SubCell"/>
</dbReference>
<accession>A0A0K0FLM2</accession>
<keyword evidence="12" id="KW-1185">Reference proteome</keyword>
<dbReference type="SUPFAM" id="SSF82754">
    <property type="entry name" value="C-terminal, gelsolin-like domain of Sec23/24"/>
    <property type="match status" value="1"/>
</dbReference>
<feature type="domain" description="Zinc finger Sec23/Sec24-type" evidence="8">
    <location>
        <begin position="172"/>
        <end position="210"/>
    </location>
</feature>
<keyword evidence="5" id="KW-0653">Protein transport</keyword>
<dbReference type="SUPFAM" id="SSF81811">
    <property type="entry name" value="Helical domain of Sec23/24"/>
    <property type="match status" value="1"/>
</dbReference>
<dbReference type="GO" id="GO:0008270">
    <property type="term" value="F:zinc ion binding"/>
    <property type="evidence" value="ECO:0007669"/>
    <property type="project" value="InterPro"/>
</dbReference>
<dbReference type="Gene3D" id="1.20.120.730">
    <property type="entry name" value="Sec23/Sec24 helical domain"/>
    <property type="match status" value="1"/>
</dbReference>
<dbReference type="AlphaFoldDB" id="A0A0K0FLM2"/>
<evidence type="ECO:0000259" key="11">
    <source>
        <dbReference type="Pfam" id="PF08033"/>
    </source>
</evidence>
<evidence type="ECO:0000256" key="6">
    <source>
        <dbReference type="ARBA" id="ARBA00023329"/>
    </source>
</evidence>
<dbReference type="PANTHER" id="PTHR13803:SF4">
    <property type="entry name" value="SECRETORY 24CD, ISOFORM C"/>
    <property type="match status" value="1"/>
</dbReference>
<dbReference type="STRING" id="75913.A0A0K0FLM2"/>
<feature type="domain" description="Sec23/Sec24 helical" evidence="10">
    <location>
        <begin position="593"/>
        <end position="693"/>
    </location>
</feature>
<comment type="subcellular location">
    <subcellularLocation>
        <location evidence="1">Cytoplasmic vesicle</location>
        <location evidence="1">COPII-coated vesicle membrane</location>
        <topology evidence="1">Peripheral membrane protein</topology>
        <orientation evidence="1">Cytoplasmic side</orientation>
    </subcellularLocation>
    <subcellularLocation>
        <location evidence="2">Endoplasmic reticulum membrane</location>
        <topology evidence="2">Peripheral membrane protein</topology>
        <orientation evidence="2">Cytoplasmic side</orientation>
    </subcellularLocation>
</comment>
<dbReference type="Pfam" id="PF04810">
    <property type="entry name" value="zf-Sec23_Sec24"/>
    <property type="match status" value="1"/>
</dbReference>
<dbReference type="SUPFAM" id="SSF53300">
    <property type="entry name" value="vWA-like"/>
    <property type="match status" value="1"/>
</dbReference>
<sequence length="847" mass="96040">MEKGALTYRIMDMDGSYPLSLTGSQQTNMPRFPQPPPCIPEIGPPNIIGLLPPGMPGPPGMINENKKNKNLDPEEVPSVVKVREDDKYSKSGVFLTGYPTAELPPLVTTNFTAHDQGNSSPRFIRSTLYSVPTTNEITNLSRLPFAVSCRPFAMTLPNEYTPPIVNFGDIGPVRCQRCRAYMCPFMKFIDGGRRFNCPFCDSSTSVIDEYFAHLDHTGRRLDISQRAELCLGSYDFIANSSYCRNKVLPNEPAFIFMLDVSYNAIKNGLVKLFCMNFKRLLSKLPKETYQEKSTIKIGFVTYDSTLHFYNLSSQSKKPEMAIISDLDDIFIPFIDGLLVVASEAEESISRILDNIPKLFSESKTTNTCLGPVIQAGLHALKITNRNGKLFVFNTSLPMLEAPGKLVLREGKKLLGSEKEKYVLSPNGDFYNKLGEDCNKHGVSVDLFLFPNSYIDVASLSPLVSLSGGHLYKYQYFNATEEGHTFLADFENAISHDMVFDGIMRIRTSPGLRPVTFYGHFIMENPTDMEFGGIDSNKEVLIEIKYDGKLPPKEPCFIQAAILYTSVSGQRRIRIHNISLKTTDNYLSFYKSIDSDTLVTYLYKYAENIVKTKNIRTMKEEITTICAHILAKYREKCSKNPPFGQLLLPESLKLLPLYFCCIIKNDGLTGGPDLNVDDRAWLMNIIAGLTTNDIIDLLYPRIIPVTQVYLNSNEEEFYLPTEVRGSYEYLKETEAYLIKNGTQIFLWIGHQIHTEWVRCIFNVNNHMEINTLLCDIPEYDNPYSRGLRKIAKMMSDNVICRSSIKIIPQGNPLEAWMKRFLVEDCFAGRNYSYIDTLCLLHREIRLVL</sequence>
<dbReference type="GO" id="GO:0090110">
    <property type="term" value="P:COPII-coated vesicle cargo loading"/>
    <property type="evidence" value="ECO:0007669"/>
    <property type="project" value="TreeGrafter"/>
</dbReference>
<dbReference type="InterPro" id="IPR036174">
    <property type="entry name" value="Znf_Sec23_Sec24_sf"/>
</dbReference>
<dbReference type="PANTHER" id="PTHR13803">
    <property type="entry name" value="SEC24-RELATED PROTEIN"/>
    <property type="match status" value="1"/>
</dbReference>
<dbReference type="Pfam" id="PF04811">
    <property type="entry name" value="Sec23_trunk"/>
    <property type="match status" value="1"/>
</dbReference>
<dbReference type="GO" id="GO:0006886">
    <property type="term" value="P:intracellular protein transport"/>
    <property type="evidence" value="ECO:0007669"/>
    <property type="project" value="InterPro"/>
</dbReference>
<reference evidence="13" key="2">
    <citation type="submission" date="2015-08" db="UniProtKB">
        <authorList>
            <consortium name="WormBaseParasite"/>
        </authorList>
    </citation>
    <scope>IDENTIFICATION</scope>
</reference>
<dbReference type="InterPro" id="IPR012990">
    <property type="entry name" value="Beta-sandwich_Sec23_24"/>
</dbReference>
<dbReference type="Proteomes" id="UP000035680">
    <property type="component" value="Unassembled WGS sequence"/>
</dbReference>
<dbReference type="SUPFAM" id="SSF82919">
    <property type="entry name" value="Zn-finger domain of Sec23/24"/>
    <property type="match status" value="1"/>
</dbReference>
<dbReference type="InterPro" id="IPR036465">
    <property type="entry name" value="vWFA_dom_sf"/>
</dbReference>
<dbReference type="GO" id="GO:0030127">
    <property type="term" value="C:COPII vesicle coat"/>
    <property type="evidence" value="ECO:0007669"/>
    <property type="project" value="InterPro"/>
</dbReference>
<evidence type="ECO:0000256" key="2">
    <source>
        <dbReference type="ARBA" id="ARBA00004397"/>
    </source>
</evidence>
<feature type="domain" description="Sec23/Sec24 trunk" evidence="9">
    <location>
        <begin position="249"/>
        <end position="492"/>
    </location>
</feature>
<dbReference type="Gene3D" id="2.30.30.380">
    <property type="entry name" value="Zn-finger domain of Sec23/24"/>
    <property type="match status" value="1"/>
</dbReference>
<dbReference type="InterPro" id="IPR050550">
    <property type="entry name" value="SEC23_SEC24_subfamily"/>
</dbReference>
<dbReference type="GO" id="GO:0000149">
    <property type="term" value="F:SNARE binding"/>
    <property type="evidence" value="ECO:0007669"/>
    <property type="project" value="TreeGrafter"/>
</dbReference>
<evidence type="ECO:0000259" key="9">
    <source>
        <dbReference type="Pfam" id="PF04811"/>
    </source>
</evidence>
<dbReference type="Pfam" id="PF00626">
    <property type="entry name" value="Gelsolin"/>
    <property type="match status" value="1"/>
</dbReference>
<dbReference type="Gene3D" id="3.40.50.410">
    <property type="entry name" value="von Willebrand factor, type A domain"/>
    <property type="match status" value="1"/>
</dbReference>
<dbReference type="SUPFAM" id="SSF81995">
    <property type="entry name" value="beta-sandwich domain of Sec23/24"/>
    <property type="match status" value="1"/>
</dbReference>
<evidence type="ECO:0000313" key="12">
    <source>
        <dbReference type="Proteomes" id="UP000035680"/>
    </source>
</evidence>
<feature type="domain" description="Sec23/Sec24 beta-sandwich" evidence="11">
    <location>
        <begin position="499"/>
        <end position="582"/>
    </location>
</feature>
<evidence type="ECO:0000256" key="3">
    <source>
        <dbReference type="ARBA" id="ARBA00008334"/>
    </source>
</evidence>